<comment type="similarity">
    <text evidence="1">Belongs to the UPF0215 family.</text>
</comment>
<dbReference type="AlphaFoldDB" id="A0A1I6PUR7"/>
<dbReference type="Pfam" id="PF01949">
    <property type="entry name" value="Endo_dU"/>
    <property type="match status" value="1"/>
</dbReference>
<proteinExistence type="inferred from homology"/>
<name>A0A1I6PUR7_9EURY</name>
<reference evidence="3" key="1">
    <citation type="submission" date="2016-10" db="EMBL/GenBank/DDBJ databases">
        <authorList>
            <person name="Varghese N."/>
            <person name="Submissions S."/>
        </authorList>
    </citation>
    <scope>NUCLEOTIDE SEQUENCE [LARGE SCALE GENOMIC DNA]</scope>
    <source>
        <strain evidence="3">DSM 22427</strain>
    </source>
</reference>
<dbReference type="PANTHER" id="PTHR39518">
    <property type="entry name" value="UPF0215 PROTEIN MJ1150"/>
    <property type="match status" value="1"/>
</dbReference>
<dbReference type="EMBL" id="FOZS01000001">
    <property type="protein sequence ID" value="SFS43944.1"/>
    <property type="molecule type" value="Genomic_DNA"/>
</dbReference>
<dbReference type="OrthoDB" id="15207at2157"/>
<dbReference type="HAMAP" id="MF_00582">
    <property type="entry name" value="UPF0215"/>
    <property type="match status" value="1"/>
</dbReference>
<gene>
    <name evidence="2" type="ORF">SAMN04488556_0795</name>
</gene>
<evidence type="ECO:0000256" key="1">
    <source>
        <dbReference type="HAMAP-Rule" id="MF_00582"/>
    </source>
</evidence>
<protein>
    <recommendedName>
        <fullName evidence="1">UPF0215 protein SAMN04488556_0795</fullName>
    </recommendedName>
</protein>
<accession>A0A1I6PUR7</accession>
<organism evidence="2 3">
    <name type="scientific">Halostagnicola kamekurae</name>
    <dbReference type="NCBI Taxonomy" id="619731"/>
    <lineage>
        <taxon>Archaea</taxon>
        <taxon>Methanobacteriati</taxon>
        <taxon>Methanobacteriota</taxon>
        <taxon>Stenosarchaea group</taxon>
        <taxon>Halobacteria</taxon>
        <taxon>Halobacteriales</taxon>
        <taxon>Natrialbaceae</taxon>
        <taxon>Halostagnicola</taxon>
    </lineage>
</organism>
<dbReference type="Gene3D" id="3.30.2170.10">
    <property type="entry name" value="archaeoglobus fulgidus dsm 4304 superfamily"/>
    <property type="match status" value="1"/>
</dbReference>
<dbReference type="Proteomes" id="UP000199199">
    <property type="component" value="Unassembled WGS sequence"/>
</dbReference>
<evidence type="ECO:0000313" key="3">
    <source>
        <dbReference type="Proteomes" id="UP000199199"/>
    </source>
</evidence>
<sequence>MKAGARVLGIAESAAGEQSTLAGAVVQADRVVETIAFSTCTVGGMDATDAIVSVVEKIDRPDVEVVLLGAVAPAWYNIVNLSRIARTTDRSVLAVTFEESDGLEDALSDAFSGDQLTERLERYRSLPTRRLVSVDDETVYVRAVGVSHSRAAEIVREFTPEGGRPEPIRVARAAARAGREYRFDAA</sequence>
<evidence type="ECO:0000313" key="2">
    <source>
        <dbReference type="EMBL" id="SFS43944.1"/>
    </source>
</evidence>
<dbReference type="InterPro" id="IPR002802">
    <property type="entry name" value="Endo_dU"/>
</dbReference>
<dbReference type="PANTHER" id="PTHR39518:SF2">
    <property type="entry name" value="UPF0215 PROTEIN MJ1150"/>
    <property type="match status" value="1"/>
</dbReference>
<keyword evidence="3" id="KW-1185">Reference proteome</keyword>
<dbReference type="RefSeq" id="WP_092901820.1">
    <property type="nucleotide sequence ID" value="NZ_FOZS01000001.1"/>
</dbReference>